<keyword evidence="2 9" id="KW-0328">Glycosyltransferase</keyword>
<feature type="transmembrane region" description="Helical" evidence="8">
    <location>
        <begin position="354"/>
        <end position="374"/>
    </location>
</feature>
<feature type="transmembrane region" description="Helical" evidence="8">
    <location>
        <begin position="319"/>
        <end position="342"/>
    </location>
</feature>
<dbReference type="NCBIfam" id="NF038066">
    <property type="entry name" value="MptB"/>
    <property type="match status" value="1"/>
</dbReference>
<evidence type="ECO:0000256" key="3">
    <source>
        <dbReference type="ARBA" id="ARBA00022679"/>
    </source>
</evidence>
<evidence type="ECO:0000313" key="9">
    <source>
        <dbReference type="EMBL" id="GAA5173788.1"/>
    </source>
</evidence>
<dbReference type="RefSeq" id="WP_185060641.1">
    <property type="nucleotide sequence ID" value="NZ_BAABJP010000057.1"/>
</dbReference>
<evidence type="ECO:0000256" key="5">
    <source>
        <dbReference type="ARBA" id="ARBA00022989"/>
    </source>
</evidence>
<organism evidence="9 10">
    <name type="scientific">Pseudonocardia eucalypti</name>
    <dbReference type="NCBI Taxonomy" id="648755"/>
    <lineage>
        <taxon>Bacteria</taxon>
        <taxon>Bacillati</taxon>
        <taxon>Actinomycetota</taxon>
        <taxon>Actinomycetes</taxon>
        <taxon>Pseudonocardiales</taxon>
        <taxon>Pseudonocardiaceae</taxon>
        <taxon>Pseudonocardia</taxon>
    </lineage>
</organism>
<gene>
    <name evidence="9" type="primary">mptB_2</name>
    <name evidence="9" type="ORF">GCM10023321_76130</name>
</gene>
<comment type="similarity">
    <text evidence="7">Belongs to the MptA/B family.</text>
</comment>
<feature type="transmembrane region" description="Helical" evidence="8">
    <location>
        <begin position="273"/>
        <end position="298"/>
    </location>
</feature>
<evidence type="ECO:0000256" key="7">
    <source>
        <dbReference type="ARBA" id="ARBA00043987"/>
    </source>
</evidence>
<evidence type="ECO:0000256" key="4">
    <source>
        <dbReference type="ARBA" id="ARBA00022692"/>
    </source>
</evidence>
<name>A0ABP9RB19_9PSEU</name>
<keyword evidence="6 8" id="KW-0472">Membrane</keyword>
<keyword evidence="5 8" id="KW-1133">Transmembrane helix</keyword>
<evidence type="ECO:0000256" key="1">
    <source>
        <dbReference type="ARBA" id="ARBA00004141"/>
    </source>
</evidence>
<feature type="transmembrane region" description="Helical" evidence="8">
    <location>
        <begin position="453"/>
        <end position="470"/>
    </location>
</feature>
<evidence type="ECO:0000256" key="6">
    <source>
        <dbReference type="ARBA" id="ARBA00023136"/>
    </source>
</evidence>
<feature type="transmembrane region" description="Helical" evidence="8">
    <location>
        <begin position="34"/>
        <end position="52"/>
    </location>
</feature>
<keyword evidence="10" id="KW-1185">Reference proteome</keyword>
<evidence type="ECO:0000256" key="2">
    <source>
        <dbReference type="ARBA" id="ARBA00022676"/>
    </source>
</evidence>
<evidence type="ECO:0000256" key="8">
    <source>
        <dbReference type="SAM" id="Phobius"/>
    </source>
</evidence>
<dbReference type="Pfam" id="PF26314">
    <property type="entry name" value="MptA_B_family"/>
    <property type="match status" value="1"/>
</dbReference>
<comment type="caution">
    <text evidence="9">The sequence shown here is derived from an EMBL/GenBank/DDBJ whole genome shotgun (WGS) entry which is preliminary data.</text>
</comment>
<feature type="transmembrane region" description="Helical" evidence="8">
    <location>
        <begin position="476"/>
        <end position="497"/>
    </location>
</feature>
<dbReference type="InterPro" id="IPR049829">
    <property type="entry name" value="MptA/B-like"/>
</dbReference>
<feature type="transmembrane region" description="Helical" evidence="8">
    <location>
        <begin position="381"/>
        <end position="402"/>
    </location>
</feature>
<feature type="transmembrane region" description="Helical" evidence="8">
    <location>
        <begin position="198"/>
        <end position="221"/>
    </location>
</feature>
<dbReference type="GO" id="GO:0016757">
    <property type="term" value="F:glycosyltransferase activity"/>
    <property type="evidence" value="ECO:0007669"/>
    <property type="project" value="UniProtKB-KW"/>
</dbReference>
<feature type="transmembrane region" description="Helical" evidence="8">
    <location>
        <begin position="233"/>
        <end position="253"/>
    </location>
</feature>
<sequence>MAAPELSTTPPVAPTPLPVTTEEHLRRAHMVRRFGMTGALLMAIGSLGAGALPVPNPAFGLRLLGLPSRNATVSIAITYAGMAMVVLGWLWLGRMLKRDQNGGAPLPRGFITRTMTLWALPLFAAPPLFSKDVYSYLAQSAIAARGLDPYLLGPADALGVDDPLTRSIPTIWRPTPAPYGPLFLWLGKGITYLTGNDVVLGIFAHRILALIGLAGIWWALPRLAKRLRLDPRSALWLGVANPLVLFHLFSGVHNEALMLGLMLTGLELGLSRSWVVGTVLITLAAGVKLPALLALGFLGMGLARERGGRFFDVAKMGSGMAVVAGAVMAGVSYGTGLGLGWINTLDVPTLIRSWVSISTDLGVLGGQLGILTGMGNHTDQILTLTRSAGGLLAGIICLWLLFGTLRGRIDPVTGVGCGLGAVVLLSPTVHPWYLLWAAIPLAASTARIRYRRLAVAGSAIVALLVPPTGADFAFRAYQLPMAIIAGVVILFIPLYLVRHRIPR</sequence>
<protein>
    <submittedName>
        <fullName evidence="9">Polyprenol phosphomannose-dependent alpha 1,6 mannosyltransferase MptB</fullName>
    </submittedName>
</protein>
<feature type="transmembrane region" description="Helical" evidence="8">
    <location>
        <begin position="422"/>
        <end position="441"/>
    </location>
</feature>
<evidence type="ECO:0000313" key="10">
    <source>
        <dbReference type="Proteomes" id="UP001428817"/>
    </source>
</evidence>
<accession>A0ABP9RB19</accession>
<dbReference type="Proteomes" id="UP001428817">
    <property type="component" value="Unassembled WGS sequence"/>
</dbReference>
<comment type="subcellular location">
    <subcellularLocation>
        <location evidence="1">Membrane</location>
        <topology evidence="1">Multi-pass membrane protein</topology>
    </subcellularLocation>
</comment>
<keyword evidence="4 8" id="KW-0812">Transmembrane</keyword>
<proteinExistence type="inferred from homology"/>
<feature type="transmembrane region" description="Helical" evidence="8">
    <location>
        <begin position="110"/>
        <end position="129"/>
    </location>
</feature>
<keyword evidence="3" id="KW-0808">Transferase</keyword>
<feature type="transmembrane region" description="Helical" evidence="8">
    <location>
        <begin position="72"/>
        <end position="90"/>
    </location>
</feature>
<reference evidence="10" key="1">
    <citation type="journal article" date="2019" name="Int. J. Syst. Evol. Microbiol.">
        <title>The Global Catalogue of Microorganisms (GCM) 10K type strain sequencing project: providing services to taxonomists for standard genome sequencing and annotation.</title>
        <authorList>
            <consortium name="The Broad Institute Genomics Platform"/>
            <consortium name="The Broad Institute Genome Sequencing Center for Infectious Disease"/>
            <person name="Wu L."/>
            <person name="Ma J."/>
        </authorList>
    </citation>
    <scope>NUCLEOTIDE SEQUENCE [LARGE SCALE GENOMIC DNA]</scope>
    <source>
        <strain evidence="10">JCM 18303</strain>
    </source>
</reference>
<dbReference type="EMBL" id="BAABJP010000057">
    <property type="protein sequence ID" value="GAA5173788.1"/>
    <property type="molecule type" value="Genomic_DNA"/>
</dbReference>